<accession>A0A8J8PFE4</accession>
<dbReference type="Proteomes" id="UP000752814">
    <property type="component" value="Unassembled WGS sequence"/>
</dbReference>
<feature type="compositionally biased region" description="Basic residues" evidence="1">
    <location>
        <begin position="1"/>
        <end position="16"/>
    </location>
</feature>
<comment type="caution">
    <text evidence="2">The sequence shown here is derived from an EMBL/GenBank/DDBJ whole genome shotgun (WGS) entry which is preliminary data.</text>
</comment>
<evidence type="ECO:0000256" key="1">
    <source>
        <dbReference type="SAM" id="MobiDB-lite"/>
    </source>
</evidence>
<dbReference type="GeneID" id="41323373"/>
<sequence>MSPTKSRKTTKPNTKTRKAECSCGRSKLNAVSASAKKPKKESAGKKIAKTRARNKKRLEIVDNLRAKADYAYRENAPRTLSWHPDIVITEEDLILDPFREKYKLSVNVPNEAVIKKLSDKEFSEYLAGMREVIHQVKNPDEYHCYDILMPNNKTAKVRRV</sequence>
<feature type="region of interest" description="Disordered" evidence="1">
    <location>
        <begin position="1"/>
        <end position="51"/>
    </location>
</feature>
<organism evidence="2 3">
    <name type="scientific">Candidatus Methanomassiliicoccus intestinalis</name>
    <dbReference type="NCBI Taxonomy" id="1406512"/>
    <lineage>
        <taxon>Archaea</taxon>
        <taxon>Methanobacteriati</taxon>
        <taxon>Thermoplasmatota</taxon>
        <taxon>Thermoplasmata</taxon>
        <taxon>Methanomassiliicoccales</taxon>
        <taxon>Methanomassiliicoccaceae</taxon>
        <taxon>Methanomassiliicoccus</taxon>
    </lineage>
</organism>
<dbReference type="AlphaFoldDB" id="A0A8J8PFE4"/>
<evidence type="ECO:0000313" key="3">
    <source>
        <dbReference type="Proteomes" id="UP000752814"/>
    </source>
</evidence>
<dbReference type="EMBL" id="LVVT01000001">
    <property type="protein sequence ID" value="TQS84611.1"/>
    <property type="molecule type" value="Genomic_DNA"/>
</dbReference>
<gene>
    <name evidence="2" type="ORF">A3207_00780</name>
</gene>
<dbReference type="RefSeq" id="WP_020448840.1">
    <property type="nucleotide sequence ID" value="NZ_CAYAYJ010000005.1"/>
</dbReference>
<name>A0A8J8PFE4_9ARCH</name>
<reference evidence="2" key="1">
    <citation type="submission" date="2016-03" db="EMBL/GenBank/DDBJ databases">
        <authorList>
            <person name="Borrel G."/>
            <person name="Mccann A."/>
            <person name="O'Toole P.W."/>
        </authorList>
    </citation>
    <scope>NUCLEOTIDE SEQUENCE</scope>
    <source>
        <strain evidence="2">183</strain>
    </source>
</reference>
<proteinExistence type="predicted"/>
<protein>
    <submittedName>
        <fullName evidence="2">Uncharacterized protein</fullName>
    </submittedName>
</protein>
<evidence type="ECO:0000313" key="2">
    <source>
        <dbReference type="EMBL" id="TQS84611.1"/>
    </source>
</evidence>